<dbReference type="InterPro" id="IPR000653">
    <property type="entry name" value="DegT/StrS_aminotransferase"/>
</dbReference>
<evidence type="ECO:0000313" key="3">
    <source>
        <dbReference type="Proteomes" id="UP000637383"/>
    </source>
</evidence>
<dbReference type="PANTHER" id="PTHR30244">
    <property type="entry name" value="TRANSAMINASE"/>
    <property type="match status" value="1"/>
</dbReference>
<dbReference type="InterPro" id="IPR015422">
    <property type="entry name" value="PyrdxlP-dep_Trfase_small"/>
</dbReference>
<dbReference type="InterPro" id="IPR015424">
    <property type="entry name" value="PyrdxlP-dep_Trfase"/>
</dbReference>
<dbReference type="EMBL" id="JACJTU010000024">
    <property type="protein sequence ID" value="MBD2736817.1"/>
    <property type="molecule type" value="Genomic_DNA"/>
</dbReference>
<dbReference type="Gene3D" id="3.40.640.10">
    <property type="entry name" value="Type I PLP-dependent aspartate aminotransferase-like (Major domain)"/>
    <property type="match status" value="1"/>
</dbReference>
<dbReference type="PANTHER" id="PTHR30244:SF34">
    <property type="entry name" value="DTDP-4-AMINO-4,6-DIDEOXYGALACTOSE TRANSAMINASE"/>
    <property type="match status" value="1"/>
</dbReference>
<keyword evidence="1" id="KW-0663">Pyridoxal phosphate</keyword>
<name>A0ABR8KBA0_9NOSO</name>
<dbReference type="RefSeq" id="WP_190957428.1">
    <property type="nucleotide sequence ID" value="NZ_JACJTU010000024.1"/>
</dbReference>
<proteinExistence type="inferred from homology"/>
<keyword evidence="3" id="KW-1185">Reference proteome</keyword>
<dbReference type="InterPro" id="IPR020026">
    <property type="entry name" value="PseC"/>
</dbReference>
<dbReference type="SUPFAM" id="SSF53383">
    <property type="entry name" value="PLP-dependent transferases"/>
    <property type="match status" value="1"/>
</dbReference>
<keyword evidence="2" id="KW-0808">Transferase</keyword>
<comment type="similarity">
    <text evidence="1">Belongs to the DegT/DnrJ/EryC1 family.</text>
</comment>
<dbReference type="GO" id="GO:0008483">
    <property type="term" value="F:transaminase activity"/>
    <property type="evidence" value="ECO:0007669"/>
    <property type="project" value="UniProtKB-KW"/>
</dbReference>
<reference evidence="2 3" key="1">
    <citation type="journal article" date="2020" name="ISME J.">
        <title>Comparative genomics reveals insights into cyanobacterial evolution and habitat adaptation.</title>
        <authorList>
            <person name="Chen M.Y."/>
            <person name="Teng W.K."/>
            <person name="Zhao L."/>
            <person name="Hu C.X."/>
            <person name="Zhou Y.K."/>
            <person name="Han B.P."/>
            <person name="Song L.R."/>
            <person name="Shu W.S."/>
        </authorList>
    </citation>
    <scope>NUCLEOTIDE SEQUENCE [LARGE SCALE GENOMIC DNA]</scope>
    <source>
        <strain evidence="2 3">FACHB-159</strain>
    </source>
</reference>
<evidence type="ECO:0000313" key="2">
    <source>
        <dbReference type="EMBL" id="MBD2736817.1"/>
    </source>
</evidence>
<dbReference type="Gene3D" id="3.90.1150.10">
    <property type="entry name" value="Aspartate Aminotransferase, domain 1"/>
    <property type="match status" value="1"/>
</dbReference>
<dbReference type="PIRSF" id="PIRSF000390">
    <property type="entry name" value="PLP_StrS"/>
    <property type="match status" value="1"/>
</dbReference>
<dbReference type="Proteomes" id="UP000637383">
    <property type="component" value="Unassembled WGS sequence"/>
</dbReference>
<dbReference type="Pfam" id="PF01041">
    <property type="entry name" value="DegT_DnrJ_EryC1"/>
    <property type="match status" value="1"/>
</dbReference>
<sequence length="389" mass="43979">MVNSFIPYGQQSISKQDIDAVVEVLKSDWITQGPAIDRFEKAVAEYCGVKYAVAVSSATAALHIACLAVSLGHGDSLWTSPNTFVASANCGLYCGAQVDFIDIDPHTYNLNIKELERKLAWADKQGCVPKVLVPVHFAGQSCEMKEIAALSEHYGFKVIEDASHAVGGKYQGEPIGNCKFSDITVFSFHPVKIITTGEGGMLLTNQEELYQKLIRLRSHGITRNPDLMQGETHGAWYYQQLELGFNYRITDIQAALGTSQLQKLDEFVERRQFLAQRYNRLLQELPLTLPWQHSDSESSWHLYVIRLKLDKINKTHRQVFEELRQKGIGVNLHYIPVPIQPYYQQLGFKLGDFPQAEIYYQEAISIPLYYGLDEESQDKVIASLKEILK</sequence>
<dbReference type="EC" id="2.6.1.92" evidence="2"/>
<dbReference type="InterPro" id="IPR015421">
    <property type="entry name" value="PyrdxlP-dep_Trfase_major"/>
</dbReference>
<protein>
    <submittedName>
        <fullName evidence="2">UDP-4-amino-4, 6-dideoxy-N-acetyl-beta-L-altrosamine transaminase</fullName>
        <ecNumber evidence="2">2.6.1.92</ecNumber>
    </submittedName>
</protein>
<comment type="caution">
    <text evidence="2">The sequence shown here is derived from an EMBL/GenBank/DDBJ whole genome shotgun (WGS) entry which is preliminary data.</text>
</comment>
<gene>
    <name evidence="2" type="primary">pseC</name>
    <name evidence="2" type="ORF">H6H03_23495</name>
</gene>
<evidence type="ECO:0000256" key="1">
    <source>
        <dbReference type="RuleBase" id="RU004508"/>
    </source>
</evidence>
<accession>A0ABR8KBA0</accession>
<organism evidence="2 3">
    <name type="scientific">Nostoc paludosum FACHB-159</name>
    <dbReference type="NCBI Taxonomy" id="2692908"/>
    <lineage>
        <taxon>Bacteria</taxon>
        <taxon>Bacillati</taxon>
        <taxon>Cyanobacteriota</taxon>
        <taxon>Cyanophyceae</taxon>
        <taxon>Nostocales</taxon>
        <taxon>Nostocaceae</taxon>
        <taxon>Nostoc</taxon>
    </lineage>
</organism>
<dbReference type="NCBIfam" id="TIGR03588">
    <property type="entry name" value="PseC"/>
    <property type="match status" value="1"/>
</dbReference>
<keyword evidence="2" id="KW-0032">Aminotransferase</keyword>
<dbReference type="CDD" id="cd00616">
    <property type="entry name" value="AHBA_syn"/>
    <property type="match status" value="1"/>
</dbReference>